<dbReference type="PIRSF" id="PIRSF000429">
    <property type="entry name" value="Ac-CoA_Ac_transf"/>
    <property type="match status" value="1"/>
</dbReference>
<comment type="similarity">
    <text evidence="1 5">Belongs to the thiolase-like superfamily. Thiolase family.</text>
</comment>
<feature type="active site" description="Acyl-thioester intermediate" evidence="4">
    <location>
        <position position="91"/>
    </location>
</feature>
<dbReference type="AlphaFoldDB" id="A0A0F7R3L7"/>
<evidence type="ECO:0000313" key="8">
    <source>
        <dbReference type="EMBL" id="BAR71477.1"/>
    </source>
</evidence>
<accession>A0A0F7R3L7</accession>
<evidence type="ECO:0000256" key="4">
    <source>
        <dbReference type="PIRSR" id="PIRSR000429-1"/>
    </source>
</evidence>
<dbReference type="EMBL" id="AB968430">
    <property type="protein sequence ID" value="BAR71477.1"/>
    <property type="molecule type" value="mRNA"/>
</dbReference>
<keyword evidence="3 5" id="KW-0012">Acyltransferase</keyword>
<dbReference type="GO" id="GO:0016747">
    <property type="term" value="F:acyltransferase activity, transferring groups other than amino-acyl groups"/>
    <property type="evidence" value="ECO:0007669"/>
    <property type="project" value="InterPro"/>
</dbReference>
<evidence type="ECO:0000256" key="3">
    <source>
        <dbReference type="ARBA" id="ARBA00023315"/>
    </source>
</evidence>
<proteinExistence type="evidence at transcript level"/>
<reference evidence="8" key="1">
    <citation type="journal article" date="2015" name="Lipids">
        <title>Alteration of Wax Ester Content and Composition in Euglena gracilis with Gene Silencing of 3-ketoacyl-CoA Thiolase Isozymes.</title>
        <authorList>
            <person name="Nakazawa M."/>
            <person name="Andoh H."/>
            <person name="Koyama K."/>
            <person name="Watanabe Y."/>
            <person name="Nakai T."/>
            <person name="Ueda M."/>
            <person name="Sakamoto T."/>
            <person name="Inui H."/>
            <person name="Nakano Y."/>
            <person name="Miyatake K."/>
        </authorList>
    </citation>
    <scope>NUCLEOTIDE SEQUENCE</scope>
</reference>
<dbReference type="SUPFAM" id="SSF53901">
    <property type="entry name" value="Thiolase-like"/>
    <property type="match status" value="2"/>
</dbReference>
<dbReference type="InterPro" id="IPR002155">
    <property type="entry name" value="Thiolase"/>
</dbReference>
<feature type="active site" description="Proton acceptor" evidence="4">
    <location>
        <position position="399"/>
    </location>
</feature>
<protein>
    <submittedName>
        <fullName evidence="8">Putative 3-ketoacyl-CoA thiolase</fullName>
    </submittedName>
</protein>
<evidence type="ECO:0000259" key="7">
    <source>
        <dbReference type="Pfam" id="PF02803"/>
    </source>
</evidence>
<evidence type="ECO:0000256" key="5">
    <source>
        <dbReference type="RuleBase" id="RU003557"/>
    </source>
</evidence>
<organism evidence="8">
    <name type="scientific">Euglena gracilis</name>
    <dbReference type="NCBI Taxonomy" id="3039"/>
    <lineage>
        <taxon>Eukaryota</taxon>
        <taxon>Discoba</taxon>
        <taxon>Euglenozoa</taxon>
        <taxon>Euglenida</taxon>
        <taxon>Spirocuta</taxon>
        <taxon>Euglenophyceae</taxon>
        <taxon>Euglenales</taxon>
        <taxon>Euglenaceae</taxon>
        <taxon>Euglena</taxon>
    </lineage>
</organism>
<dbReference type="PANTHER" id="PTHR18919:SF107">
    <property type="entry name" value="ACETYL-COA ACETYLTRANSFERASE, CYTOSOLIC"/>
    <property type="match status" value="1"/>
</dbReference>
<feature type="active site" description="Proton acceptor" evidence="4">
    <location>
        <position position="369"/>
    </location>
</feature>
<feature type="domain" description="Thiolase N-terminal" evidence="6">
    <location>
        <begin position="7"/>
        <end position="283"/>
    </location>
</feature>
<name>A0A0F7R3L7_EUGGR</name>
<dbReference type="Pfam" id="PF02803">
    <property type="entry name" value="Thiolase_C"/>
    <property type="match status" value="1"/>
</dbReference>
<evidence type="ECO:0000259" key="6">
    <source>
        <dbReference type="Pfam" id="PF00108"/>
    </source>
</evidence>
<dbReference type="InterPro" id="IPR020617">
    <property type="entry name" value="Thiolase_C"/>
</dbReference>
<keyword evidence="2 5" id="KW-0808">Transferase</keyword>
<dbReference type="PANTHER" id="PTHR18919">
    <property type="entry name" value="ACETYL-COA C-ACYLTRANSFERASE"/>
    <property type="match status" value="1"/>
</dbReference>
<dbReference type="Pfam" id="PF00108">
    <property type="entry name" value="Thiolase_N"/>
    <property type="match status" value="1"/>
</dbReference>
<dbReference type="InterPro" id="IPR016039">
    <property type="entry name" value="Thiolase-like"/>
</dbReference>
<dbReference type="NCBIfam" id="TIGR01930">
    <property type="entry name" value="AcCoA-C-Actrans"/>
    <property type="match status" value="1"/>
</dbReference>
<dbReference type="InterPro" id="IPR020616">
    <property type="entry name" value="Thiolase_N"/>
</dbReference>
<sequence>MKGLRSVVIVSACRTPIGAFGGSLKDMATPQLAAVVMRGALQKANVAPSLVEDVRFGCCFPDISAANVARIGALLAGIPDTVPAGTENRVCTSGMSCLHGATTAIGAGYQDVVLIGGVENMSQQPYVLPTVRWGTRLQDGPCIDALTQQLHAGSHHVPYPLNGKMTALRGKPYIMGMTAEILAQEHHLSREEQDAVALRSHKNAERANADGTFAAEIVPITVKQKKKAKEVAHDEHFRKDVTAEELSALPTAFLPQPKGGTVTAGNASGIGDGASAILLMSRDKAQQLGIRPLATVTGMATGGCAPEIMGYSPVAAVSNLLRQRGTTIADYDLVELHEAFAAQYLACEKALGLIRERTNVNGSGIGLAHPVGSSGSRILVTLLHEMVRRRSQRGLAAICGGGGISLATELTLD</sequence>
<dbReference type="Gene3D" id="3.40.47.10">
    <property type="match status" value="2"/>
</dbReference>
<dbReference type="CDD" id="cd00751">
    <property type="entry name" value="thiolase"/>
    <property type="match status" value="1"/>
</dbReference>
<feature type="domain" description="Thiolase C-terminal" evidence="7">
    <location>
        <begin position="291"/>
        <end position="408"/>
    </location>
</feature>
<evidence type="ECO:0000256" key="1">
    <source>
        <dbReference type="ARBA" id="ARBA00010982"/>
    </source>
</evidence>
<evidence type="ECO:0000256" key="2">
    <source>
        <dbReference type="ARBA" id="ARBA00022679"/>
    </source>
</evidence>